<evidence type="ECO:0000313" key="2">
    <source>
        <dbReference type="EMBL" id="QJA90369.1"/>
    </source>
</evidence>
<dbReference type="AlphaFoldDB" id="A0A6M3L7R0"/>
<sequence length="96" mass="11310">MEDLLKESPDFTICQALRDLYWIAEQARAMLPNLMIHDRLDLIQNRARVSITMAKAMTAKLEEYRARDAKRKPYIEWDPNPLFPKPEEDTGHIRTP</sequence>
<feature type="compositionally biased region" description="Basic and acidic residues" evidence="1">
    <location>
        <begin position="85"/>
        <end position="96"/>
    </location>
</feature>
<reference evidence="2" key="1">
    <citation type="submission" date="2020-03" db="EMBL/GenBank/DDBJ databases">
        <title>The deep terrestrial virosphere.</title>
        <authorList>
            <person name="Holmfeldt K."/>
            <person name="Nilsson E."/>
            <person name="Simone D."/>
            <person name="Lopez-Fernandez M."/>
            <person name="Wu X."/>
            <person name="de Brujin I."/>
            <person name="Lundin D."/>
            <person name="Andersson A."/>
            <person name="Bertilsson S."/>
            <person name="Dopson M."/>
        </authorList>
    </citation>
    <scope>NUCLEOTIDE SEQUENCE</scope>
    <source>
        <strain evidence="2">MM415B02388</strain>
    </source>
</reference>
<organism evidence="2">
    <name type="scientific">viral metagenome</name>
    <dbReference type="NCBI Taxonomy" id="1070528"/>
    <lineage>
        <taxon>unclassified sequences</taxon>
        <taxon>metagenomes</taxon>
        <taxon>organismal metagenomes</taxon>
    </lineage>
</organism>
<name>A0A6M3L7R0_9ZZZZ</name>
<proteinExistence type="predicted"/>
<feature type="region of interest" description="Disordered" evidence="1">
    <location>
        <begin position="77"/>
        <end position="96"/>
    </location>
</feature>
<gene>
    <name evidence="2" type="ORF">MM415B02388_0010</name>
</gene>
<evidence type="ECO:0000256" key="1">
    <source>
        <dbReference type="SAM" id="MobiDB-lite"/>
    </source>
</evidence>
<protein>
    <submittedName>
        <fullName evidence="2">Uncharacterized protein</fullName>
    </submittedName>
</protein>
<dbReference type="EMBL" id="MT142908">
    <property type="protein sequence ID" value="QJA90369.1"/>
    <property type="molecule type" value="Genomic_DNA"/>
</dbReference>
<accession>A0A6M3L7R0</accession>